<dbReference type="Proteomes" id="UP000295554">
    <property type="component" value="Unassembled WGS sequence"/>
</dbReference>
<proteinExistence type="predicted"/>
<name>A0A4R5LQD1_9GAMM</name>
<dbReference type="Gene3D" id="3.40.50.150">
    <property type="entry name" value="Vaccinia Virus protein VP39"/>
    <property type="match status" value="1"/>
</dbReference>
<gene>
    <name evidence="1" type="ORF">E2F43_14410</name>
</gene>
<dbReference type="SUPFAM" id="SSF53335">
    <property type="entry name" value="S-adenosyl-L-methionine-dependent methyltransferases"/>
    <property type="match status" value="1"/>
</dbReference>
<accession>A0A4R5LQD1</accession>
<dbReference type="EMBL" id="SMSE01000003">
    <property type="protein sequence ID" value="TDG12758.1"/>
    <property type="molecule type" value="Genomic_DNA"/>
</dbReference>
<keyword evidence="2" id="KW-1185">Reference proteome</keyword>
<dbReference type="RefSeq" id="WP_133213848.1">
    <property type="nucleotide sequence ID" value="NZ_SMSE01000003.1"/>
</dbReference>
<keyword evidence="1" id="KW-0808">Transferase</keyword>
<reference evidence="1 2" key="1">
    <citation type="submission" date="2019-03" db="EMBL/GenBank/DDBJ databases">
        <title>Seongchinamella monodicae gen. nov., sp. nov., a novel member of the Gammaproteobacteria isolated from a tidal mudflat of beach.</title>
        <authorList>
            <person name="Yang H.G."/>
            <person name="Kang J.W."/>
            <person name="Lee S.D."/>
        </authorList>
    </citation>
    <scope>NUCLEOTIDE SEQUENCE [LARGE SCALE GENOMIC DNA]</scope>
    <source>
        <strain evidence="1 2">GH4-78</strain>
    </source>
</reference>
<evidence type="ECO:0000313" key="1">
    <source>
        <dbReference type="EMBL" id="TDG12758.1"/>
    </source>
</evidence>
<dbReference type="InterPro" id="IPR029063">
    <property type="entry name" value="SAM-dependent_MTases_sf"/>
</dbReference>
<dbReference type="OrthoDB" id="9791944at2"/>
<dbReference type="Pfam" id="PF13489">
    <property type="entry name" value="Methyltransf_23"/>
    <property type="match status" value="1"/>
</dbReference>
<dbReference type="GO" id="GO:0008168">
    <property type="term" value="F:methyltransferase activity"/>
    <property type="evidence" value="ECO:0007669"/>
    <property type="project" value="UniProtKB-KW"/>
</dbReference>
<dbReference type="GO" id="GO:0032259">
    <property type="term" value="P:methylation"/>
    <property type="evidence" value="ECO:0007669"/>
    <property type="project" value="UniProtKB-KW"/>
</dbReference>
<evidence type="ECO:0000313" key="2">
    <source>
        <dbReference type="Proteomes" id="UP000295554"/>
    </source>
</evidence>
<comment type="caution">
    <text evidence="1">The sequence shown here is derived from an EMBL/GenBank/DDBJ whole genome shotgun (WGS) entry which is preliminary data.</text>
</comment>
<dbReference type="AlphaFoldDB" id="A0A4R5LQD1"/>
<keyword evidence="1" id="KW-0489">Methyltransferase</keyword>
<sequence length="267" mass="30498">MTACRNCGGQTRLSHNATIMGKHPVDYVVCTCCQYLQVVDPHWLEQAYAESINLSDTGLVSRNINLSRSVLISLFAVHGVGKIRNSRYLDYGGGYGLFVRLMRDIGLDFYWHDPFSENLFSRGFERSGGQYDGFVAFEVLEHLEFPGRFFEEVFQQTDLLICSTELYGDSPPPTAEWDYYALSHGQHIGFFNSSTLRFIASKYQLDHASDGRGFHIFSRDRLPQCLILLVKALRFMRIDRMISRAFTSKTLSDHAMMVELESQAKVK</sequence>
<organism evidence="1 2">
    <name type="scientific">Seongchinamella unica</name>
    <dbReference type="NCBI Taxonomy" id="2547392"/>
    <lineage>
        <taxon>Bacteria</taxon>
        <taxon>Pseudomonadati</taxon>
        <taxon>Pseudomonadota</taxon>
        <taxon>Gammaproteobacteria</taxon>
        <taxon>Cellvibrionales</taxon>
        <taxon>Halieaceae</taxon>
        <taxon>Seongchinamella</taxon>
    </lineage>
</organism>
<protein>
    <submittedName>
        <fullName evidence="1">Methyltransferase domain-containing protein</fullName>
    </submittedName>
</protein>